<dbReference type="InterPro" id="IPR000182">
    <property type="entry name" value="GNAT_dom"/>
</dbReference>
<organism evidence="2 3">
    <name type="scientific">Spirosoma profusum</name>
    <dbReference type="NCBI Taxonomy" id="2771354"/>
    <lineage>
        <taxon>Bacteria</taxon>
        <taxon>Pseudomonadati</taxon>
        <taxon>Bacteroidota</taxon>
        <taxon>Cytophagia</taxon>
        <taxon>Cytophagales</taxon>
        <taxon>Cytophagaceae</taxon>
        <taxon>Spirosoma</taxon>
    </lineage>
</organism>
<sequence length="176" mass="21313">MTFFRITKPHLYLESIKIWYADAFPIDERREPDDLQNLLQQTDMHLCALLSADELVGFIIYWQWDDIVFVEHLAMAPNQRGKQYGQQAMLALIRLNFRYCLLEVERPDDELRQRRVRFYERQGFYLNPYDYRQPPYQLGMSEVPMRLLSIPAIESEATYQQLSKLIREKVYERFYV</sequence>
<accession>A0A927ASP7</accession>
<comment type="caution">
    <text evidence="2">The sequence shown here is derived from an EMBL/GenBank/DDBJ whole genome shotgun (WGS) entry which is preliminary data.</text>
</comment>
<dbReference type="EMBL" id="JACWZY010000029">
    <property type="protein sequence ID" value="MBD2704203.1"/>
    <property type="molecule type" value="Genomic_DNA"/>
</dbReference>
<evidence type="ECO:0000313" key="3">
    <source>
        <dbReference type="Proteomes" id="UP000598820"/>
    </source>
</evidence>
<keyword evidence="3" id="KW-1185">Reference proteome</keyword>
<dbReference type="InterPro" id="IPR016181">
    <property type="entry name" value="Acyl_CoA_acyltransferase"/>
</dbReference>
<name>A0A927ASP7_9BACT</name>
<dbReference type="SUPFAM" id="SSF55729">
    <property type="entry name" value="Acyl-CoA N-acyltransferases (Nat)"/>
    <property type="match status" value="1"/>
</dbReference>
<dbReference type="Proteomes" id="UP000598820">
    <property type="component" value="Unassembled WGS sequence"/>
</dbReference>
<feature type="domain" description="N-acetyltransferase" evidence="1">
    <location>
        <begin position="1"/>
        <end position="150"/>
    </location>
</feature>
<dbReference type="Pfam" id="PF00583">
    <property type="entry name" value="Acetyltransf_1"/>
    <property type="match status" value="1"/>
</dbReference>
<dbReference type="RefSeq" id="WP_190890595.1">
    <property type="nucleotide sequence ID" value="NZ_JACWZY010000029.1"/>
</dbReference>
<evidence type="ECO:0000259" key="1">
    <source>
        <dbReference type="PROSITE" id="PS51186"/>
    </source>
</evidence>
<reference evidence="2" key="1">
    <citation type="submission" date="2020-09" db="EMBL/GenBank/DDBJ databases">
        <authorList>
            <person name="Kim M.K."/>
        </authorList>
    </citation>
    <scope>NUCLEOTIDE SEQUENCE</scope>
    <source>
        <strain evidence="2">BT702</strain>
    </source>
</reference>
<dbReference type="AlphaFoldDB" id="A0A927ASP7"/>
<dbReference type="Gene3D" id="3.40.630.30">
    <property type="match status" value="1"/>
</dbReference>
<gene>
    <name evidence="2" type="ORF">IC229_26405</name>
</gene>
<protein>
    <submittedName>
        <fullName evidence="2">GNAT family N-acetyltransferase</fullName>
    </submittedName>
</protein>
<proteinExistence type="predicted"/>
<dbReference type="GO" id="GO:0016747">
    <property type="term" value="F:acyltransferase activity, transferring groups other than amino-acyl groups"/>
    <property type="evidence" value="ECO:0007669"/>
    <property type="project" value="InterPro"/>
</dbReference>
<dbReference type="PROSITE" id="PS51186">
    <property type="entry name" value="GNAT"/>
    <property type="match status" value="1"/>
</dbReference>
<evidence type="ECO:0000313" key="2">
    <source>
        <dbReference type="EMBL" id="MBD2704203.1"/>
    </source>
</evidence>